<reference evidence="3" key="1">
    <citation type="journal article" date="2019" name="Int. J. Syst. Evol. Microbiol.">
        <title>The Global Catalogue of Microorganisms (GCM) 10K type strain sequencing project: providing services to taxonomists for standard genome sequencing and annotation.</title>
        <authorList>
            <consortium name="The Broad Institute Genomics Platform"/>
            <consortium name="The Broad Institute Genome Sequencing Center for Infectious Disease"/>
            <person name="Wu L."/>
            <person name="Ma J."/>
        </authorList>
    </citation>
    <scope>NUCLEOTIDE SEQUENCE [LARGE SCALE GENOMIC DNA]</scope>
    <source>
        <strain evidence="3">JCM 14545</strain>
    </source>
</reference>
<feature type="transmembrane region" description="Helical" evidence="1">
    <location>
        <begin position="112"/>
        <end position="133"/>
    </location>
</feature>
<dbReference type="RefSeq" id="WP_344430782.1">
    <property type="nucleotide sequence ID" value="NZ_BAAANN010000052.1"/>
</dbReference>
<evidence type="ECO:0008006" key="4">
    <source>
        <dbReference type="Google" id="ProtNLM"/>
    </source>
</evidence>
<proteinExistence type="predicted"/>
<accession>A0ABP5E245</accession>
<keyword evidence="3" id="KW-1185">Reference proteome</keyword>
<gene>
    <name evidence="2" type="ORF">GCM10009754_79750</name>
</gene>
<evidence type="ECO:0000256" key="1">
    <source>
        <dbReference type="SAM" id="Phobius"/>
    </source>
</evidence>
<feature type="transmembrane region" description="Helical" evidence="1">
    <location>
        <begin position="14"/>
        <end position="34"/>
    </location>
</feature>
<dbReference type="EMBL" id="BAAANN010000052">
    <property type="protein sequence ID" value="GAA1989527.1"/>
    <property type="molecule type" value="Genomic_DNA"/>
</dbReference>
<evidence type="ECO:0000313" key="3">
    <source>
        <dbReference type="Proteomes" id="UP001501116"/>
    </source>
</evidence>
<evidence type="ECO:0000313" key="2">
    <source>
        <dbReference type="EMBL" id="GAA1989527.1"/>
    </source>
</evidence>
<organism evidence="2 3">
    <name type="scientific">Amycolatopsis minnesotensis</name>
    <dbReference type="NCBI Taxonomy" id="337894"/>
    <lineage>
        <taxon>Bacteria</taxon>
        <taxon>Bacillati</taxon>
        <taxon>Actinomycetota</taxon>
        <taxon>Actinomycetes</taxon>
        <taxon>Pseudonocardiales</taxon>
        <taxon>Pseudonocardiaceae</taxon>
        <taxon>Amycolatopsis</taxon>
    </lineage>
</organism>
<protein>
    <recommendedName>
        <fullName evidence="4">DUF3592 domain-containing protein</fullName>
    </recommendedName>
</protein>
<keyword evidence="1" id="KW-1133">Transmembrane helix</keyword>
<comment type="caution">
    <text evidence="2">The sequence shown here is derived from an EMBL/GenBank/DDBJ whole genome shotgun (WGS) entry which is preliminary data.</text>
</comment>
<sequence>MANIERRLRIGRRVVLGAAVVVTVLCAGLLFAAIRNDHAIESHLGRAQADVDSVAFDRTIIRYVAQDGNLHSPSTGVLYPSGLTAGDLVWVEYDTTDPDLVRVAGRTAELTWVPLGSTALVTWVVAGPLLWWLGRRRKNLGAPGEPAAEAVAEESPAA</sequence>
<keyword evidence="1" id="KW-0812">Transmembrane</keyword>
<dbReference type="Proteomes" id="UP001501116">
    <property type="component" value="Unassembled WGS sequence"/>
</dbReference>
<keyword evidence="1" id="KW-0472">Membrane</keyword>
<name>A0ABP5E245_9PSEU</name>